<organism evidence="1 2">
    <name type="scientific">Mycobacterium timonense</name>
    <dbReference type="NCBI Taxonomy" id="701043"/>
    <lineage>
        <taxon>Bacteria</taxon>
        <taxon>Bacillati</taxon>
        <taxon>Actinomycetota</taxon>
        <taxon>Actinomycetes</taxon>
        <taxon>Mycobacteriales</taxon>
        <taxon>Mycobacteriaceae</taxon>
        <taxon>Mycobacterium</taxon>
        <taxon>Mycobacterium avium complex (MAC)</taxon>
    </lineage>
</organism>
<accession>A0ABX3TC69</accession>
<proteinExistence type="predicted"/>
<gene>
    <name evidence="1" type="ORF">BST46_30365</name>
</gene>
<dbReference type="GO" id="GO:0004386">
    <property type="term" value="F:helicase activity"/>
    <property type="evidence" value="ECO:0007669"/>
    <property type="project" value="UniProtKB-KW"/>
</dbReference>
<keyword evidence="1" id="KW-0378">Hydrolase</keyword>
<keyword evidence="2" id="KW-1185">Reference proteome</keyword>
<name>A0ABX3TC69_9MYCO</name>
<comment type="caution">
    <text evidence="1">The sequence shown here is derived from an EMBL/GenBank/DDBJ whole genome shotgun (WGS) entry which is preliminary data.</text>
</comment>
<keyword evidence="1" id="KW-0347">Helicase</keyword>
<dbReference type="Proteomes" id="UP000192847">
    <property type="component" value="Unassembled WGS sequence"/>
</dbReference>
<feature type="non-terminal residue" evidence="1">
    <location>
        <position position="1"/>
    </location>
</feature>
<feature type="non-terminal residue" evidence="1">
    <location>
        <position position="111"/>
    </location>
</feature>
<reference evidence="1 2" key="1">
    <citation type="submission" date="2017-02" db="EMBL/GenBank/DDBJ databases">
        <title>The new phylogeny of genus Mycobacterium.</title>
        <authorList>
            <person name="Tortoli E."/>
            <person name="Trovato A."/>
            <person name="Cirillo D.M."/>
        </authorList>
    </citation>
    <scope>NUCLEOTIDE SEQUENCE [LARGE SCALE GENOMIC DNA]</scope>
    <source>
        <strain evidence="1 2">CCUG 56329</strain>
    </source>
</reference>
<evidence type="ECO:0000313" key="1">
    <source>
        <dbReference type="EMBL" id="ORB76398.1"/>
    </source>
</evidence>
<sequence>YLSQSGRGGPAIADEANRWLSQIDTPLRLTGNPAIASELVDLDAPKAVLCRTNAEAMKRVMDLLAADRRVALAGGGADIRRLAQAAADLKSGRRTSHPELYVFATWGALQE</sequence>
<protein>
    <submittedName>
        <fullName evidence="1">DNA helicase</fullName>
    </submittedName>
</protein>
<dbReference type="EMBL" id="MVIL01000887">
    <property type="protein sequence ID" value="ORB76398.1"/>
    <property type="molecule type" value="Genomic_DNA"/>
</dbReference>
<evidence type="ECO:0000313" key="2">
    <source>
        <dbReference type="Proteomes" id="UP000192847"/>
    </source>
</evidence>
<keyword evidence="1" id="KW-0547">Nucleotide-binding</keyword>
<keyword evidence="1" id="KW-0067">ATP-binding</keyword>